<evidence type="ECO:0000256" key="6">
    <source>
        <dbReference type="ARBA" id="ARBA00023242"/>
    </source>
</evidence>
<sequence length="377" mass="41203">MASQEPPLDEIQWRSPQIAMSMQGIHSNSVLFYFAESPFFDKTSNNAVLFSQALYNQAMLPVIQTREAFEGRLKTMSGLEFMVAQEPADPVNGTGVWVIRKQTRRKKQGEEDEIALHSTYFVVGENIYMAPAVADVLGSRTLSILTSLNKFFSTATTLPSFSPALGTTYLPPPSTSRLKPTESQSVLSQTSKENTPLPDSLISKKAPLPSTNNSTFLSSRLLEESLNITLKYGEEYMDENPITGEPGAFHLTTTGRVEKDKLAVPVVSKGGGLGSKTGTPAPPLLKTTGIEAKKEGLKGEKTPTKSPGVKGPKRRKSKGVNSTGGHGQKHTTAGIRWWSPTQLLICRSEACVWQSGRDAQFSSVYGRMYQSFVYVDI</sequence>
<accession>A0A8T9B2G1</accession>
<keyword evidence="6 8" id="KW-0539">Nucleus</keyword>
<organism evidence="10 11">
    <name type="scientific">Lachnellula arida</name>
    <dbReference type="NCBI Taxonomy" id="1316785"/>
    <lineage>
        <taxon>Eukaryota</taxon>
        <taxon>Fungi</taxon>
        <taxon>Dikarya</taxon>
        <taxon>Ascomycota</taxon>
        <taxon>Pezizomycotina</taxon>
        <taxon>Leotiomycetes</taxon>
        <taxon>Helotiales</taxon>
        <taxon>Lachnaceae</taxon>
        <taxon>Lachnellula</taxon>
    </lineage>
</organism>
<dbReference type="PANTHER" id="PTHR13104">
    <property type="entry name" value="MED-6-RELATED"/>
    <property type="match status" value="1"/>
</dbReference>
<comment type="subunit">
    <text evidence="8">Component of the Mediator complex.</text>
</comment>
<name>A0A8T9B2G1_9HELO</name>
<evidence type="ECO:0000313" key="10">
    <source>
        <dbReference type="EMBL" id="TVY14170.1"/>
    </source>
</evidence>
<feature type="compositionally biased region" description="Polar residues" evidence="9">
    <location>
        <begin position="175"/>
        <end position="194"/>
    </location>
</feature>
<dbReference type="GO" id="GO:0003712">
    <property type="term" value="F:transcription coregulator activity"/>
    <property type="evidence" value="ECO:0007669"/>
    <property type="project" value="InterPro"/>
</dbReference>
<dbReference type="GO" id="GO:0006357">
    <property type="term" value="P:regulation of transcription by RNA polymerase II"/>
    <property type="evidence" value="ECO:0007669"/>
    <property type="project" value="InterPro"/>
</dbReference>
<protein>
    <recommendedName>
        <fullName evidence="3 8">Mediator of RNA polymerase II transcription subunit 6</fullName>
    </recommendedName>
    <alternativeName>
        <fullName evidence="7 8">Mediator complex subunit 6</fullName>
    </alternativeName>
</protein>
<keyword evidence="8" id="KW-0010">Activator</keyword>
<dbReference type="EMBL" id="QGMF01000747">
    <property type="protein sequence ID" value="TVY14170.1"/>
    <property type="molecule type" value="Genomic_DNA"/>
</dbReference>
<dbReference type="InterPro" id="IPR007018">
    <property type="entry name" value="Mediator_Med6"/>
</dbReference>
<feature type="region of interest" description="Disordered" evidence="9">
    <location>
        <begin position="291"/>
        <end position="333"/>
    </location>
</feature>
<evidence type="ECO:0000256" key="9">
    <source>
        <dbReference type="SAM" id="MobiDB-lite"/>
    </source>
</evidence>
<keyword evidence="11" id="KW-1185">Reference proteome</keyword>
<evidence type="ECO:0000256" key="7">
    <source>
        <dbReference type="ARBA" id="ARBA00031259"/>
    </source>
</evidence>
<reference evidence="10 11" key="1">
    <citation type="submission" date="2018-05" db="EMBL/GenBank/DDBJ databases">
        <title>Whole genome sequencing for identification of molecular markers to develop diagnostic detection tools for the regulated plant pathogen Lachnellula willkommii.</title>
        <authorList>
            <person name="Giroux E."/>
            <person name="Bilodeau G."/>
        </authorList>
    </citation>
    <scope>NUCLEOTIDE SEQUENCE [LARGE SCALE GENOMIC DNA]</scope>
    <source>
        <strain evidence="10 11">CBS 203.66</strain>
    </source>
</reference>
<evidence type="ECO:0000256" key="1">
    <source>
        <dbReference type="ARBA" id="ARBA00004123"/>
    </source>
</evidence>
<dbReference type="OrthoDB" id="344220at2759"/>
<dbReference type="Gene3D" id="3.10.450.580">
    <property type="entry name" value="Mediator complex, subunit Med6"/>
    <property type="match status" value="1"/>
</dbReference>
<dbReference type="GO" id="GO:0016592">
    <property type="term" value="C:mediator complex"/>
    <property type="evidence" value="ECO:0007669"/>
    <property type="project" value="InterPro"/>
</dbReference>
<dbReference type="InterPro" id="IPR038566">
    <property type="entry name" value="Mediator_Med6_sf"/>
</dbReference>
<keyword evidence="4 8" id="KW-0805">Transcription regulation</keyword>
<evidence type="ECO:0000256" key="2">
    <source>
        <dbReference type="ARBA" id="ARBA00007526"/>
    </source>
</evidence>
<comment type="similarity">
    <text evidence="2 8">Belongs to the Mediator complex subunit 6 family.</text>
</comment>
<evidence type="ECO:0000256" key="3">
    <source>
        <dbReference type="ARBA" id="ARBA00020634"/>
    </source>
</evidence>
<keyword evidence="5 8" id="KW-0804">Transcription</keyword>
<evidence type="ECO:0000256" key="5">
    <source>
        <dbReference type="ARBA" id="ARBA00023163"/>
    </source>
</evidence>
<feature type="compositionally biased region" description="Basic and acidic residues" evidence="9">
    <location>
        <begin position="291"/>
        <end position="303"/>
    </location>
</feature>
<evidence type="ECO:0000256" key="4">
    <source>
        <dbReference type="ARBA" id="ARBA00023015"/>
    </source>
</evidence>
<comment type="function">
    <text evidence="8">Component of the Mediator complex, a coactivator involved in the regulated transcription of nearly all RNA polymerase II-dependent genes. Mediator functions as a bridge to convey information from gene-specific regulatory proteins to the basal RNA polymerase II transcription machinery. Mediator is recruited to promoters by direct interactions with regulatory proteins and serves as a scaffold for the assembly of a functional preinitiation complex with RNA polymerase II and the general transcription factors.</text>
</comment>
<comment type="subcellular location">
    <subcellularLocation>
        <location evidence="1 8">Nucleus</location>
    </subcellularLocation>
</comment>
<dbReference type="Pfam" id="PF04934">
    <property type="entry name" value="Med6"/>
    <property type="match status" value="1"/>
</dbReference>
<dbReference type="Proteomes" id="UP000469559">
    <property type="component" value="Unassembled WGS sequence"/>
</dbReference>
<comment type="caution">
    <text evidence="10">The sequence shown here is derived from an EMBL/GenBank/DDBJ whole genome shotgun (WGS) entry which is preliminary data.</text>
</comment>
<evidence type="ECO:0000313" key="11">
    <source>
        <dbReference type="Proteomes" id="UP000469559"/>
    </source>
</evidence>
<gene>
    <name evidence="10" type="primary">med6</name>
    <name evidence="8" type="synonym">MED6</name>
    <name evidence="10" type="ORF">LARI1_G008617</name>
</gene>
<evidence type="ECO:0000256" key="8">
    <source>
        <dbReference type="RuleBase" id="RU364143"/>
    </source>
</evidence>
<feature type="region of interest" description="Disordered" evidence="9">
    <location>
        <begin position="163"/>
        <end position="206"/>
    </location>
</feature>
<proteinExistence type="inferred from homology"/>
<dbReference type="AlphaFoldDB" id="A0A8T9B2G1"/>